<proteinExistence type="predicted"/>
<sequence length="84" mass="9567">MFDIASTIDRRMNGNSSQHDNGFETEFHGRSVMYMDLVCVKYGMVYCPIATRKTIKRVASSRRVEERRETGIKSTAIFGKLSAL</sequence>
<organism evidence="1 2">
    <name type="scientific">Araneus ventricosus</name>
    <name type="common">Orbweaver spider</name>
    <name type="synonym">Epeira ventricosa</name>
    <dbReference type="NCBI Taxonomy" id="182803"/>
    <lineage>
        <taxon>Eukaryota</taxon>
        <taxon>Metazoa</taxon>
        <taxon>Ecdysozoa</taxon>
        <taxon>Arthropoda</taxon>
        <taxon>Chelicerata</taxon>
        <taxon>Arachnida</taxon>
        <taxon>Araneae</taxon>
        <taxon>Araneomorphae</taxon>
        <taxon>Entelegynae</taxon>
        <taxon>Araneoidea</taxon>
        <taxon>Araneidae</taxon>
        <taxon>Araneus</taxon>
    </lineage>
</organism>
<name>A0A4Y2FNE0_ARAVE</name>
<evidence type="ECO:0000313" key="2">
    <source>
        <dbReference type="Proteomes" id="UP000499080"/>
    </source>
</evidence>
<comment type="caution">
    <text evidence="1">The sequence shown here is derived from an EMBL/GenBank/DDBJ whole genome shotgun (WGS) entry which is preliminary data.</text>
</comment>
<evidence type="ECO:0000313" key="1">
    <source>
        <dbReference type="EMBL" id="GBM42018.1"/>
    </source>
</evidence>
<dbReference type="Proteomes" id="UP000499080">
    <property type="component" value="Unassembled WGS sequence"/>
</dbReference>
<gene>
    <name evidence="1" type="ORF">AVEN_3253_1</name>
</gene>
<reference evidence="1 2" key="1">
    <citation type="journal article" date="2019" name="Sci. Rep.">
        <title>Orb-weaving spider Araneus ventricosus genome elucidates the spidroin gene catalogue.</title>
        <authorList>
            <person name="Kono N."/>
            <person name="Nakamura H."/>
            <person name="Ohtoshi R."/>
            <person name="Moran D.A.P."/>
            <person name="Shinohara A."/>
            <person name="Yoshida Y."/>
            <person name="Fujiwara M."/>
            <person name="Mori M."/>
            <person name="Tomita M."/>
            <person name="Arakawa K."/>
        </authorList>
    </citation>
    <scope>NUCLEOTIDE SEQUENCE [LARGE SCALE GENOMIC DNA]</scope>
</reference>
<accession>A0A4Y2FNE0</accession>
<dbReference type="EMBL" id="BGPR01000983">
    <property type="protein sequence ID" value="GBM42018.1"/>
    <property type="molecule type" value="Genomic_DNA"/>
</dbReference>
<keyword evidence="2" id="KW-1185">Reference proteome</keyword>
<dbReference type="AlphaFoldDB" id="A0A4Y2FNE0"/>
<protein>
    <submittedName>
        <fullName evidence="1">Uncharacterized protein</fullName>
    </submittedName>
</protein>